<protein>
    <submittedName>
        <fullName evidence="1">Uncharacterized protein</fullName>
    </submittedName>
</protein>
<dbReference type="Proteomes" id="UP000094578">
    <property type="component" value="Unassembled WGS sequence"/>
</dbReference>
<dbReference type="RefSeq" id="WP_069325977.1">
    <property type="nucleotide sequence ID" value="NZ_MDER01000025.1"/>
</dbReference>
<sequence length="126" mass="14091">MDNSTKSMLWLAVQLFLFGTACLAALYLSGGMQKVTQLSEPVMQGQKQSVQQYIGVSEPLTYTGAQVRQSIAQIQEIGVDMQIDHSLYPHHIQPEPSALLKIDVQRTYQVTYQTDQQGNIVTIQFS</sequence>
<dbReference type="AlphaFoldDB" id="A0A1E3L8U2"/>
<name>A0A1E3L8U2_9BACL</name>
<dbReference type="STRING" id="1886670.PTI45_00507"/>
<keyword evidence="2" id="KW-1185">Reference proteome</keyword>
<gene>
    <name evidence="1" type="ORF">PTI45_00507</name>
</gene>
<evidence type="ECO:0000313" key="2">
    <source>
        <dbReference type="Proteomes" id="UP000094578"/>
    </source>
</evidence>
<proteinExistence type="predicted"/>
<dbReference type="PROSITE" id="PS51257">
    <property type="entry name" value="PROKAR_LIPOPROTEIN"/>
    <property type="match status" value="1"/>
</dbReference>
<evidence type="ECO:0000313" key="1">
    <source>
        <dbReference type="EMBL" id="ODP30054.1"/>
    </source>
</evidence>
<accession>A0A1E3L8U2</accession>
<organism evidence="1 2">
    <name type="scientific">Paenibacillus nuruki</name>
    <dbReference type="NCBI Taxonomy" id="1886670"/>
    <lineage>
        <taxon>Bacteria</taxon>
        <taxon>Bacillati</taxon>
        <taxon>Bacillota</taxon>
        <taxon>Bacilli</taxon>
        <taxon>Bacillales</taxon>
        <taxon>Paenibacillaceae</taxon>
        <taxon>Paenibacillus</taxon>
    </lineage>
</organism>
<dbReference type="EMBL" id="MDER01000025">
    <property type="protein sequence ID" value="ODP30054.1"/>
    <property type="molecule type" value="Genomic_DNA"/>
</dbReference>
<reference evidence="1 2" key="1">
    <citation type="submission" date="2016-08" db="EMBL/GenBank/DDBJ databases">
        <title>Genome sequencing of Paenibacillus sp. TI45-13ar, isolated from Korean traditional nuruk.</title>
        <authorList>
            <person name="Kim S.-J."/>
        </authorList>
    </citation>
    <scope>NUCLEOTIDE SEQUENCE [LARGE SCALE GENOMIC DNA]</scope>
    <source>
        <strain evidence="1 2">TI45-13ar</strain>
    </source>
</reference>
<comment type="caution">
    <text evidence="1">The sequence shown here is derived from an EMBL/GenBank/DDBJ whole genome shotgun (WGS) entry which is preliminary data.</text>
</comment>